<name>A0ACC6JML9_9PSED</name>
<accession>A0ACC6JML9</accession>
<organism evidence="1 2">
    <name type="scientific">Pseudomonas synxantha</name>
    <dbReference type="NCBI Taxonomy" id="47883"/>
    <lineage>
        <taxon>Bacteria</taxon>
        <taxon>Pseudomonadati</taxon>
        <taxon>Pseudomonadota</taxon>
        <taxon>Gammaproteobacteria</taxon>
        <taxon>Pseudomonadales</taxon>
        <taxon>Pseudomonadaceae</taxon>
        <taxon>Pseudomonas</taxon>
    </lineage>
</organism>
<sequence length="40" mass="4282">MPTRFCISLSEPSAATGLSQGIQASLIWLTLVICPFQTIS</sequence>
<protein>
    <submittedName>
        <fullName evidence="1">Uncharacterized protein</fullName>
    </submittedName>
</protein>
<keyword evidence="2" id="KW-1185">Reference proteome</keyword>
<gene>
    <name evidence="1" type="ORF">J2X87_002863</name>
</gene>
<dbReference type="Proteomes" id="UP001259420">
    <property type="component" value="Unassembled WGS sequence"/>
</dbReference>
<evidence type="ECO:0000313" key="2">
    <source>
        <dbReference type="Proteomes" id="UP001259420"/>
    </source>
</evidence>
<comment type="caution">
    <text evidence="1">The sequence shown here is derived from an EMBL/GenBank/DDBJ whole genome shotgun (WGS) entry which is preliminary data.</text>
</comment>
<proteinExistence type="predicted"/>
<evidence type="ECO:0000313" key="1">
    <source>
        <dbReference type="EMBL" id="MDR6607792.1"/>
    </source>
</evidence>
<reference evidence="1" key="1">
    <citation type="submission" date="2023-07" db="EMBL/GenBank/DDBJ databases">
        <title>Sorghum-associated microbial communities from plants grown in Nebraska, USA.</title>
        <authorList>
            <person name="Schachtman D."/>
        </authorList>
    </citation>
    <scope>NUCLEOTIDE SEQUENCE</scope>
    <source>
        <strain evidence="1">BE46</strain>
    </source>
</reference>
<dbReference type="EMBL" id="JAVDSD010000005">
    <property type="protein sequence ID" value="MDR6607792.1"/>
    <property type="molecule type" value="Genomic_DNA"/>
</dbReference>